<dbReference type="AlphaFoldDB" id="A0A7W9IE59"/>
<dbReference type="InterPro" id="IPR052022">
    <property type="entry name" value="26kDa_periplasmic_antigen"/>
</dbReference>
<dbReference type="RefSeq" id="WP_184541953.1">
    <property type="nucleotide sequence ID" value="NZ_JACHMP010000001.1"/>
</dbReference>
<dbReference type="Gene3D" id="3.30.110.170">
    <property type="entry name" value="Protein of unknown function (DUF541), domain 1"/>
    <property type="match status" value="1"/>
</dbReference>
<dbReference type="Gene3D" id="3.30.70.2970">
    <property type="entry name" value="Protein of unknown function (DUF541), domain 2"/>
    <property type="match status" value="1"/>
</dbReference>
<name>A0A7W9IE59_9ACTN</name>
<sequence>MIKMSHAVAAAVLASAGLFAAPALADSGPPKVMVEDERPQVTVVGEGSVSFAPDVMRLNVGVEVRRGTAGEAFTAARGSAAALTQALTRAGVAVKDMRTNELSLGPEYDTYPKVSGYRAAQGVEAVIRDLDAADDIVDAVAAVGEDVRLNGVAFEVSDPRKALAAAREAAFRDAEARARQYARLAGRELGRVVKISEESAAAPPRVMEDRAFAGKASISAGRQEISAVVRVVFALR</sequence>
<keyword evidence="3" id="KW-1185">Reference proteome</keyword>
<evidence type="ECO:0000313" key="3">
    <source>
        <dbReference type="Proteomes" id="UP000540685"/>
    </source>
</evidence>
<proteinExistence type="predicted"/>
<organism evidence="2 3">
    <name type="scientific">Streptosporangium becharense</name>
    <dbReference type="NCBI Taxonomy" id="1816182"/>
    <lineage>
        <taxon>Bacteria</taxon>
        <taxon>Bacillati</taxon>
        <taxon>Actinomycetota</taxon>
        <taxon>Actinomycetes</taxon>
        <taxon>Streptosporangiales</taxon>
        <taxon>Streptosporangiaceae</taxon>
        <taxon>Streptosporangium</taxon>
    </lineage>
</organism>
<evidence type="ECO:0000313" key="2">
    <source>
        <dbReference type="EMBL" id="MBB5818453.1"/>
    </source>
</evidence>
<dbReference type="EMBL" id="JACHMP010000001">
    <property type="protein sequence ID" value="MBB5818453.1"/>
    <property type="molecule type" value="Genomic_DNA"/>
</dbReference>
<dbReference type="Proteomes" id="UP000540685">
    <property type="component" value="Unassembled WGS sequence"/>
</dbReference>
<feature type="signal peptide" evidence="1">
    <location>
        <begin position="1"/>
        <end position="25"/>
    </location>
</feature>
<protein>
    <submittedName>
        <fullName evidence="2">Uncharacterized protein YggE</fullName>
    </submittedName>
</protein>
<evidence type="ECO:0000256" key="1">
    <source>
        <dbReference type="SAM" id="SignalP"/>
    </source>
</evidence>
<accession>A0A7W9IE59</accession>
<reference evidence="2 3" key="1">
    <citation type="submission" date="2020-08" db="EMBL/GenBank/DDBJ databases">
        <title>Sequencing the genomes of 1000 actinobacteria strains.</title>
        <authorList>
            <person name="Klenk H.-P."/>
        </authorList>
    </citation>
    <scope>NUCLEOTIDE SEQUENCE [LARGE SCALE GENOMIC DNA]</scope>
    <source>
        <strain evidence="2 3">DSM 46887</strain>
    </source>
</reference>
<dbReference type="GO" id="GO:0006974">
    <property type="term" value="P:DNA damage response"/>
    <property type="evidence" value="ECO:0007669"/>
    <property type="project" value="TreeGrafter"/>
</dbReference>
<dbReference type="PANTHER" id="PTHR34387">
    <property type="entry name" value="SLR1258 PROTEIN"/>
    <property type="match status" value="1"/>
</dbReference>
<dbReference type="InterPro" id="IPR007497">
    <property type="entry name" value="SIMPL/DUF541"/>
</dbReference>
<comment type="caution">
    <text evidence="2">The sequence shown here is derived from an EMBL/GenBank/DDBJ whole genome shotgun (WGS) entry which is preliminary data.</text>
</comment>
<dbReference type="PANTHER" id="PTHR34387:SF1">
    <property type="entry name" value="PERIPLASMIC IMMUNOGENIC PROTEIN"/>
    <property type="match status" value="1"/>
</dbReference>
<feature type="chain" id="PRO_5031428601" evidence="1">
    <location>
        <begin position="26"/>
        <end position="236"/>
    </location>
</feature>
<dbReference type="Pfam" id="PF04402">
    <property type="entry name" value="SIMPL"/>
    <property type="match status" value="1"/>
</dbReference>
<gene>
    <name evidence="2" type="ORF">F4562_001515</name>
</gene>
<keyword evidence="1" id="KW-0732">Signal</keyword>